<keyword evidence="1" id="KW-0472">Membrane</keyword>
<keyword evidence="1" id="KW-1133">Transmembrane helix</keyword>
<dbReference type="Proteomes" id="UP001381693">
    <property type="component" value="Unassembled WGS sequence"/>
</dbReference>
<dbReference type="AlphaFoldDB" id="A0AAN8WEA3"/>
<protein>
    <submittedName>
        <fullName evidence="2">Uncharacterized protein</fullName>
    </submittedName>
</protein>
<feature type="transmembrane region" description="Helical" evidence="1">
    <location>
        <begin position="20"/>
        <end position="43"/>
    </location>
</feature>
<accession>A0AAN8WEA3</accession>
<name>A0AAN8WEA3_HALRR</name>
<keyword evidence="1" id="KW-0812">Transmembrane</keyword>
<gene>
    <name evidence="2" type="ORF">SK128_003698</name>
</gene>
<comment type="caution">
    <text evidence="2">The sequence shown here is derived from an EMBL/GenBank/DDBJ whole genome shotgun (WGS) entry which is preliminary data.</text>
</comment>
<evidence type="ECO:0000313" key="3">
    <source>
        <dbReference type="Proteomes" id="UP001381693"/>
    </source>
</evidence>
<proteinExistence type="predicted"/>
<reference evidence="2 3" key="1">
    <citation type="submission" date="2023-11" db="EMBL/GenBank/DDBJ databases">
        <title>Halocaridina rubra genome assembly.</title>
        <authorList>
            <person name="Smith C."/>
        </authorList>
    </citation>
    <scope>NUCLEOTIDE SEQUENCE [LARGE SCALE GENOMIC DNA]</scope>
    <source>
        <strain evidence="2">EP-1</strain>
        <tissue evidence="2">Whole</tissue>
    </source>
</reference>
<dbReference type="EMBL" id="JAXCGZ010021008">
    <property type="protein sequence ID" value="KAK7062942.1"/>
    <property type="molecule type" value="Genomic_DNA"/>
</dbReference>
<keyword evidence="3" id="KW-1185">Reference proteome</keyword>
<organism evidence="2 3">
    <name type="scientific">Halocaridina rubra</name>
    <name type="common">Hawaiian red shrimp</name>
    <dbReference type="NCBI Taxonomy" id="373956"/>
    <lineage>
        <taxon>Eukaryota</taxon>
        <taxon>Metazoa</taxon>
        <taxon>Ecdysozoa</taxon>
        <taxon>Arthropoda</taxon>
        <taxon>Crustacea</taxon>
        <taxon>Multicrustacea</taxon>
        <taxon>Malacostraca</taxon>
        <taxon>Eumalacostraca</taxon>
        <taxon>Eucarida</taxon>
        <taxon>Decapoda</taxon>
        <taxon>Pleocyemata</taxon>
        <taxon>Caridea</taxon>
        <taxon>Atyoidea</taxon>
        <taxon>Atyidae</taxon>
        <taxon>Halocaridina</taxon>
    </lineage>
</organism>
<evidence type="ECO:0000256" key="1">
    <source>
        <dbReference type="SAM" id="Phobius"/>
    </source>
</evidence>
<evidence type="ECO:0000313" key="2">
    <source>
        <dbReference type="EMBL" id="KAK7062942.1"/>
    </source>
</evidence>
<sequence length="139" mass="15627">MVNQVDVLLSQLGTGKWNFLHFIVTGLATGMPAPHALSGAFVVPRIDHSCRQADIEYGNYHSSDYKNDSCTYLDQSDGEDLQEEKLCTEWDYDNSTFTTTITSEFDLVCQKEYIRALYSSLYMIGVLVGSPFIGYLSDK</sequence>
<feature type="transmembrane region" description="Helical" evidence="1">
    <location>
        <begin position="116"/>
        <end position="136"/>
    </location>
</feature>